<evidence type="ECO:0000313" key="1">
    <source>
        <dbReference type="EMBL" id="GCB73161.1"/>
    </source>
</evidence>
<dbReference type="AlphaFoldDB" id="A0A401PJ84"/>
<gene>
    <name evidence="1" type="ORF">scyTo_0002385</name>
</gene>
<evidence type="ECO:0000313" key="2">
    <source>
        <dbReference type="Proteomes" id="UP000288216"/>
    </source>
</evidence>
<name>A0A401PJ84_SCYTO</name>
<dbReference type="Proteomes" id="UP000288216">
    <property type="component" value="Unassembled WGS sequence"/>
</dbReference>
<reference evidence="1 2" key="1">
    <citation type="journal article" date="2018" name="Nat. Ecol. Evol.">
        <title>Shark genomes provide insights into elasmobranch evolution and the origin of vertebrates.</title>
        <authorList>
            <person name="Hara Y"/>
            <person name="Yamaguchi K"/>
            <person name="Onimaru K"/>
            <person name="Kadota M"/>
            <person name="Koyanagi M"/>
            <person name="Keeley SD"/>
            <person name="Tatsumi K"/>
            <person name="Tanaka K"/>
            <person name="Motone F"/>
            <person name="Kageyama Y"/>
            <person name="Nozu R"/>
            <person name="Adachi N"/>
            <person name="Nishimura O"/>
            <person name="Nakagawa R"/>
            <person name="Tanegashima C"/>
            <person name="Kiyatake I"/>
            <person name="Matsumoto R"/>
            <person name="Murakumo K"/>
            <person name="Nishida K"/>
            <person name="Terakita A"/>
            <person name="Kuratani S"/>
            <person name="Sato K"/>
            <person name="Hyodo S Kuraku.S."/>
        </authorList>
    </citation>
    <scope>NUCLEOTIDE SEQUENCE [LARGE SCALE GENOMIC DNA]</scope>
</reference>
<keyword evidence="2" id="KW-1185">Reference proteome</keyword>
<protein>
    <submittedName>
        <fullName evidence="1">Uncharacterized protein</fullName>
    </submittedName>
</protein>
<accession>A0A401PJ84</accession>
<dbReference type="EMBL" id="BFAA01000598">
    <property type="protein sequence ID" value="GCB73161.1"/>
    <property type="molecule type" value="Genomic_DNA"/>
</dbReference>
<sequence>MEPFMCIFTSFQERKETFQEMMMSMSRCYLYQEVIRKSSHFCVVHALVKCYSVQLHHLICITELALKLGLLVIAVCNIK</sequence>
<organism evidence="1 2">
    <name type="scientific">Scyliorhinus torazame</name>
    <name type="common">Cloudy catshark</name>
    <name type="synonym">Catulus torazame</name>
    <dbReference type="NCBI Taxonomy" id="75743"/>
    <lineage>
        <taxon>Eukaryota</taxon>
        <taxon>Metazoa</taxon>
        <taxon>Chordata</taxon>
        <taxon>Craniata</taxon>
        <taxon>Vertebrata</taxon>
        <taxon>Chondrichthyes</taxon>
        <taxon>Elasmobranchii</taxon>
        <taxon>Galeomorphii</taxon>
        <taxon>Galeoidea</taxon>
        <taxon>Carcharhiniformes</taxon>
        <taxon>Scyliorhinidae</taxon>
        <taxon>Scyliorhinus</taxon>
    </lineage>
</organism>
<proteinExistence type="predicted"/>
<comment type="caution">
    <text evidence="1">The sequence shown here is derived from an EMBL/GenBank/DDBJ whole genome shotgun (WGS) entry which is preliminary data.</text>
</comment>